<proteinExistence type="predicted"/>
<reference evidence="1 2" key="2">
    <citation type="journal article" date="2013" name="PLoS ONE">
        <title>INDIGO - INtegrated Data Warehouse of MIcrobial GenOmes with Examples from the Red Sea Extremophiles.</title>
        <authorList>
            <person name="Alam I."/>
            <person name="Antunes A."/>
            <person name="Kamau A.A."/>
            <person name="Ba Alawi W."/>
            <person name="Kalkatawi M."/>
            <person name="Stingl U."/>
            <person name="Bajic V.B."/>
        </authorList>
    </citation>
    <scope>NUCLEOTIDE SEQUENCE [LARGE SCALE GENOMIC DNA]</scope>
    <source>
        <strain evidence="1 2">E1L3A</strain>
    </source>
</reference>
<sequence length="117" mass="12086">MRIYDIQGAVHLSPQRDNAVAGVPGVATAITSNSFYFQDPVGDANSAISDAVLVFTGGEPIRRDGAPVAVGDVVEVAGTVTEFEPGGDETNLPTTEIVIGSDGSTCLIMAKPLNEPR</sequence>
<dbReference type="PANTHER" id="PTHR42834">
    <property type="entry name" value="ENDONUCLEASE/EXONUCLEASE/PHOSPHATASE FAMILY PROTEIN (AFU_ORTHOLOGUE AFUA_3G09210)"/>
    <property type="match status" value="1"/>
</dbReference>
<reference evidence="1 2" key="1">
    <citation type="journal article" date="2011" name="J. Bacteriol.">
        <title>Genome sequence of Salinisphaera shabanensis, a gammaproteobacterium from the harsh, variable environment of the brine-seawater interface of the Shaban Deep in the Red Sea.</title>
        <authorList>
            <person name="Antunes A."/>
            <person name="Alam I."/>
            <person name="Bajic V.B."/>
            <person name="Stingl U."/>
        </authorList>
    </citation>
    <scope>NUCLEOTIDE SEQUENCE [LARGE SCALE GENOMIC DNA]</scope>
    <source>
        <strain evidence="1 2">E1L3A</strain>
    </source>
</reference>
<dbReference type="STRING" id="1033802.SSPSH_002689"/>
<dbReference type="PANTHER" id="PTHR42834:SF1">
    <property type="entry name" value="ENDONUCLEASE_EXONUCLEASE_PHOSPHATASE FAMILY PROTEIN (AFU_ORTHOLOGUE AFUA_3G09210)"/>
    <property type="match status" value="1"/>
</dbReference>
<dbReference type="CDD" id="cd04486">
    <property type="entry name" value="YhcR_OBF_like"/>
    <property type="match status" value="1"/>
</dbReference>
<organism evidence="1 2">
    <name type="scientific">Salinisphaera shabanensis E1L3A</name>
    <dbReference type="NCBI Taxonomy" id="1033802"/>
    <lineage>
        <taxon>Bacteria</taxon>
        <taxon>Pseudomonadati</taxon>
        <taxon>Pseudomonadota</taxon>
        <taxon>Gammaproteobacteria</taxon>
        <taxon>Salinisphaerales</taxon>
        <taxon>Salinisphaeraceae</taxon>
        <taxon>Salinisphaera</taxon>
    </lineage>
</organism>
<gene>
    <name evidence="1" type="ORF">SSPSH_002689</name>
</gene>
<protein>
    <submittedName>
        <fullName evidence="1">Large secreted protein</fullName>
    </submittedName>
</protein>
<name>F7Q8F2_9GAMM</name>
<keyword evidence="2" id="KW-1185">Reference proteome</keyword>
<evidence type="ECO:0000313" key="1">
    <source>
        <dbReference type="EMBL" id="ERJ18408.1"/>
    </source>
</evidence>
<accession>F7Q8F2</accession>
<dbReference type="Proteomes" id="UP000006242">
    <property type="component" value="Unassembled WGS sequence"/>
</dbReference>
<comment type="caution">
    <text evidence="1">The sequence shown here is derived from an EMBL/GenBank/DDBJ whole genome shotgun (WGS) entry which is preliminary data.</text>
</comment>
<dbReference type="RefSeq" id="WP_006912131.1">
    <property type="nucleotide sequence ID" value="NZ_AFNV02000019.1"/>
</dbReference>
<dbReference type="OrthoDB" id="9800417at2"/>
<dbReference type="AlphaFoldDB" id="F7Q8F2"/>
<evidence type="ECO:0000313" key="2">
    <source>
        <dbReference type="Proteomes" id="UP000006242"/>
    </source>
</evidence>
<dbReference type="eggNOG" id="COG2374">
    <property type="taxonomic scope" value="Bacteria"/>
</dbReference>
<dbReference type="EMBL" id="AFNV02000019">
    <property type="protein sequence ID" value="ERJ18408.1"/>
    <property type="molecule type" value="Genomic_DNA"/>
</dbReference>